<reference evidence="2" key="1">
    <citation type="submission" date="2020-08" db="EMBL/GenBank/DDBJ databases">
        <title>Genome public.</title>
        <authorList>
            <person name="Liu C."/>
            <person name="Sun Q."/>
        </authorList>
    </citation>
    <scope>NUCLEOTIDE SEQUENCE</scope>
    <source>
        <strain evidence="2">NSJ-15</strain>
    </source>
</reference>
<dbReference type="Proteomes" id="UP000632659">
    <property type="component" value="Unassembled WGS sequence"/>
</dbReference>
<dbReference type="InterPro" id="IPR052018">
    <property type="entry name" value="PHP_domain"/>
</dbReference>
<dbReference type="InterPro" id="IPR016195">
    <property type="entry name" value="Pol/histidinol_Pase-like"/>
</dbReference>
<evidence type="ECO:0000313" key="3">
    <source>
        <dbReference type="Proteomes" id="UP000632659"/>
    </source>
</evidence>
<dbReference type="GO" id="GO:0004534">
    <property type="term" value="F:5'-3' RNA exonuclease activity"/>
    <property type="evidence" value="ECO:0007669"/>
    <property type="project" value="TreeGrafter"/>
</dbReference>
<dbReference type="SMART" id="SM00481">
    <property type="entry name" value="POLIIIAc"/>
    <property type="match status" value="1"/>
</dbReference>
<evidence type="ECO:0000259" key="1">
    <source>
        <dbReference type="SMART" id="SM00481"/>
    </source>
</evidence>
<dbReference type="PANTHER" id="PTHR42924">
    <property type="entry name" value="EXONUCLEASE"/>
    <property type="match status" value="1"/>
</dbReference>
<evidence type="ECO:0000313" key="2">
    <source>
        <dbReference type="EMBL" id="MBC8611865.1"/>
    </source>
</evidence>
<dbReference type="SUPFAM" id="SSF89550">
    <property type="entry name" value="PHP domain-like"/>
    <property type="match status" value="1"/>
</dbReference>
<dbReference type="PANTHER" id="PTHR42924:SF3">
    <property type="entry name" value="POLYMERASE_HISTIDINOL PHOSPHATASE N-TERMINAL DOMAIN-CONTAINING PROTEIN"/>
    <property type="match status" value="1"/>
</dbReference>
<dbReference type="EMBL" id="JACRTL010000008">
    <property type="protein sequence ID" value="MBC8611865.1"/>
    <property type="molecule type" value="Genomic_DNA"/>
</dbReference>
<dbReference type="Gene3D" id="1.10.150.650">
    <property type="match status" value="1"/>
</dbReference>
<organism evidence="2 3">
    <name type="scientific">Massiliimalia timonensis</name>
    <dbReference type="NCBI Taxonomy" id="1987501"/>
    <lineage>
        <taxon>Bacteria</taxon>
        <taxon>Bacillati</taxon>
        <taxon>Bacillota</taxon>
        <taxon>Clostridia</taxon>
        <taxon>Eubacteriales</taxon>
        <taxon>Oscillospiraceae</taxon>
        <taxon>Massiliimalia</taxon>
    </lineage>
</organism>
<name>A0A8J6P8V0_9FIRM</name>
<proteinExistence type="predicted"/>
<dbReference type="InterPro" id="IPR004013">
    <property type="entry name" value="PHP_dom"/>
</dbReference>
<dbReference type="RefSeq" id="WP_093989803.1">
    <property type="nucleotide sequence ID" value="NZ_FYDD01000004.1"/>
</dbReference>
<dbReference type="Gene3D" id="3.20.20.140">
    <property type="entry name" value="Metal-dependent hydrolases"/>
    <property type="match status" value="1"/>
</dbReference>
<dbReference type="AlphaFoldDB" id="A0A8J6P8V0"/>
<dbReference type="CDD" id="cd07438">
    <property type="entry name" value="PHP_HisPPase_AMP"/>
    <property type="match status" value="1"/>
</dbReference>
<dbReference type="OrthoDB" id="9804333at2"/>
<comment type="caution">
    <text evidence="2">The sequence shown here is derived from an EMBL/GenBank/DDBJ whole genome shotgun (WGS) entry which is preliminary data.</text>
</comment>
<accession>A0A8J6P8V0</accession>
<feature type="domain" description="Polymerase/histidinol phosphatase N-terminal" evidence="1">
    <location>
        <begin position="3"/>
        <end position="68"/>
    </location>
</feature>
<dbReference type="InterPro" id="IPR003141">
    <property type="entry name" value="Pol/His_phosphatase_N"/>
</dbReference>
<dbReference type="GO" id="GO:0035312">
    <property type="term" value="F:5'-3' DNA exonuclease activity"/>
    <property type="evidence" value="ECO:0007669"/>
    <property type="project" value="TreeGrafter"/>
</dbReference>
<protein>
    <submittedName>
        <fullName evidence="2">PHP domain-containing protein</fullName>
    </submittedName>
</protein>
<gene>
    <name evidence="2" type="ORF">H8702_12260</name>
</gene>
<keyword evidence="3" id="KW-1185">Reference proteome</keyword>
<dbReference type="Pfam" id="PF02811">
    <property type="entry name" value="PHP"/>
    <property type="match status" value="1"/>
</dbReference>
<sequence>MKGDLHCHTRLSDGSEGIEEVISRGKRAGMDFLAITDHDTVASMSRAKVLADRYGVQVIPGVEFSSRDPKTGRKVHVLCYLPEKPDRLEGLCVRLCESRKKAGRAMIQKLTRYFPVSVEDVLRFSKHSTAIYKQHIMHALMCYGYTTHIFGGLYHELFDPKTGVLLSKVEYPEVDEVIDLIHQAQGLAVLAHPYEYDSIDLMKRLVSEEKLDGIEVYHSRCPQEKEGFLKQVAQEHGLIMTGGSDFHGFYASRPSPIGNRYTSQESLDALFRAKEQKRQASR</sequence>